<protein>
    <submittedName>
        <fullName evidence="2">Protein kinase domain-containing protein</fullName>
    </submittedName>
</protein>
<sequence>MIRKERNNGEESVCPLKKLAARSGRSGSLRTMWAILKAAALFYFLIPCTNQNALKEIGDFMKEFASLTDSSAEVLDKLQLIGAGTFSLLKFAGPIAQIVHAGISVALSEDSEEFVAINKLHSTITDKFEKLSRKIDDVIARREYSAAMNTYGLLISLNLGQLRTHDVICNQYGSKRYVEWMNSSMNTNCLRPSENEAEVYAKAFQLIDYTLWKTDMLIKFTDLPLKVARKHLHVIEKALTALNFTKVMTVTDLSQRFAGVLTNTAFGVGGFFTEKHRSRRSGTYFECFLKTIVTRFERRREPLLDISDIIITDVIRLQLIGIMCASVVAKGDAIYYQRELKLHDQLTRDIANGMHKWILAELDSAWPAIITTHCSDAMGSNDKPITHNEYEELALRVQHVANERGNQNFLHQIIVAPLWEEPFFLKQCNAETCASYNKRGVKVVITRFDKSDEKFALRLLSSQTWINDNRHTIQSEMKNQLNLLGGNANLSLILSNVSKKVKRKHLNGIHLWRNLLFLHNRKWFAKECVIPVGIAGTDIQGTFAYDNRTEIFDEPAFSVANRYKLILLI</sequence>
<keyword evidence="1" id="KW-1185">Reference proteome</keyword>
<reference evidence="1" key="2">
    <citation type="submission" date="2014-05" db="EMBL/GenBank/DDBJ databases">
        <title>The genome and life-stage specific transcriptomes of Globodera pallida elucidate key aspects of plant parasitism by a cyst nematode.</title>
        <authorList>
            <person name="Cotton J.A."/>
            <person name="Lilley C.J."/>
            <person name="Jones L.M."/>
            <person name="Kikuchi T."/>
            <person name="Reid A.J."/>
            <person name="Thorpe P."/>
            <person name="Tsai I.J."/>
            <person name="Beasley H."/>
            <person name="Blok V."/>
            <person name="Cock P.J.A."/>
            <person name="Van den Akker S.E."/>
            <person name="Holroyd N."/>
            <person name="Hunt M."/>
            <person name="Mantelin S."/>
            <person name="Naghra H."/>
            <person name="Pain A."/>
            <person name="Palomares-Rius J.E."/>
            <person name="Zarowiecki M."/>
            <person name="Berriman M."/>
            <person name="Jones J.T."/>
            <person name="Urwin P.E."/>
        </authorList>
    </citation>
    <scope>NUCLEOTIDE SEQUENCE [LARGE SCALE GENOMIC DNA]</scope>
    <source>
        <strain evidence="1">Lindley</strain>
    </source>
</reference>
<reference evidence="1" key="1">
    <citation type="submission" date="2013-12" db="EMBL/GenBank/DDBJ databases">
        <authorList>
            <person name="Aslett M."/>
        </authorList>
    </citation>
    <scope>NUCLEOTIDE SEQUENCE [LARGE SCALE GENOMIC DNA]</scope>
    <source>
        <strain evidence="1">Lindley</strain>
    </source>
</reference>
<proteinExistence type="predicted"/>
<dbReference type="WBParaSite" id="GPLIN_000754400">
    <property type="protein sequence ID" value="GPLIN_000754400"/>
    <property type="gene ID" value="GPLIN_000754400"/>
</dbReference>
<dbReference type="AlphaFoldDB" id="A0A183C3V0"/>
<evidence type="ECO:0000313" key="1">
    <source>
        <dbReference type="Proteomes" id="UP000050741"/>
    </source>
</evidence>
<name>A0A183C3V0_GLOPA</name>
<dbReference type="Proteomes" id="UP000050741">
    <property type="component" value="Unassembled WGS sequence"/>
</dbReference>
<evidence type="ECO:0000313" key="2">
    <source>
        <dbReference type="WBParaSite" id="GPLIN_000754400"/>
    </source>
</evidence>
<organism evidence="1 2">
    <name type="scientific">Globodera pallida</name>
    <name type="common">Potato cyst nematode worm</name>
    <name type="synonym">Heterodera pallida</name>
    <dbReference type="NCBI Taxonomy" id="36090"/>
    <lineage>
        <taxon>Eukaryota</taxon>
        <taxon>Metazoa</taxon>
        <taxon>Ecdysozoa</taxon>
        <taxon>Nematoda</taxon>
        <taxon>Chromadorea</taxon>
        <taxon>Rhabditida</taxon>
        <taxon>Tylenchina</taxon>
        <taxon>Tylenchomorpha</taxon>
        <taxon>Tylenchoidea</taxon>
        <taxon>Heteroderidae</taxon>
        <taxon>Heteroderinae</taxon>
        <taxon>Globodera</taxon>
    </lineage>
</organism>
<accession>A0A183C3V0</accession>
<reference evidence="2" key="3">
    <citation type="submission" date="2016-06" db="UniProtKB">
        <authorList>
            <consortium name="WormBaseParasite"/>
        </authorList>
    </citation>
    <scope>IDENTIFICATION</scope>
</reference>